<dbReference type="AlphaFoldDB" id="A0A4V2MIT0"/>
<dbReference type="InterPro" id="IPR001789">
    <property type="entry name" value="Sig_transdc_resp-reg_receiver"/>
</dbReference>
<dbReference type="Pfam" id="PF00072">
    <property type="entry name" value="Response_reg"/>
    <property type="match status" value="1"/>
</dbReference>
<evidence type="ECO:0000259" key="2">
    <source>
        <dbReference type="PROSITE" id="PS50110"/>
    </source>
</evidence>
<dbReference type="Gene3D" id="3.40.50.2300">
    <property type="match status" value="1"/>
</dbReference>
<dbReference type="EMBL" id="SJSK01000002">
    <property type="protein sequence ID" value="TCC91686.1"/>
    <property type="molecule type" value="Genomic_DNA"/>
</dbReference>
<name>A0A4V2MIT0_9SPHI</name>
<keyword evidence="1" id="KW-0597">Phosphoprotein</keyword>
<organism evidence="4 5">
    <name type="scientific">Pedobacter frigiditerrae</name>
    <dbReference type="NCBI Taxonomy" id="2530452"/>
    <lineage>
        <taxon>Bacteria</taxon>
        <taxon>Pseudomonadati</taxon>
        <taxon>Bacteroidota</taxon>
        <taxon>Sphingobacteriia</taxon>
        <taxon>Sphingobacteriales</taxon>
        <taxon>Sphingobacteriaceae</taxon>
        <taxon>Pedobacter</taxon>
    </lineage>
</organism>
<dbReference type="InterPro" id="IPR046947">
    <property type="entry name" value="LytR-like"/>
</dbReference>
<dbReference type="Pfam" id="PF04397">
    <property type="entry name" value="LytTR"/>
    <property type="match status" value="1"/>
</dbReference>
<dbReference type="InterPro" id="IPR007492">
    <property type="entry name" value="LytTR_DNA-bd_dom"/>
</dbReference>
<gene>
    <name evidence="4" type="ORF">EZ428_07975</name>
</gene>
<sequence length="243" mass="27449">MSLKCVVIDDEQYAIDAMVGYINKITDLDVFTTYVSALDALTNIKKEDNIDFIFLDIEMPEISGLELAKSLRDKTKFLVFTTGHPSYALNAFDLNASQYLLKPISFAKFATTIDYILKDLTIVNSSVQVTKSRLQFIKADNKSAYHYIDSTEIIYIEAAKNYVLIYTGKEKFVTHMGLNHIETALDPKYFIRVNKSNIIAKNAIKKVEGHTIILNNTKTLQLGDVYKPAFQDFLNGSLLKAGF</sequence>
<dbReference type="GO" id="GO:0000156">
    <property type="term" value="F:phosphorelay response regulator activity"/>
    <property type="evidence" value="ECO:0007669"/>
    <property type="project" value="InterPro"/>
</dbReference>
<dbReference type="PROSITE" id="PS50110">
    <property type="entry name" value="RESPONSE_REGULATORY"/>
    <property type="match status" value="1"/>
</dbReference>
<dbReference type="PANTHER" id="PTHR37299">
    <property type="entry name" value="TRANSCRIPTIONAL REGULATOR-RELATED"/>
    <property type="match status" value="1"/>
</dbReference>
<dbReference type="GO" id="GO:0003677">
    <property type="term" value="F:DNA binding"/>
    <property type="evidence" value="ECO:0007669"/>
    <property type="project" value="InterPro"/>
</dbReference>
<protein>
    <submittedName>
        <fullName evidence="4">Response regulator transcription factor</fullName>
    </submittedName>
</protein>
<dbReference type="PROSITE" id="PS50930">
    <property type="entry name" value="HTH_LYTTR"/>
    <property type="match status" value="1"/>
</dbReference>
<dbReference type="PANTHER" id="PTHR37299:SF1">
    <property type="entry name" value="STAGE 0 SPORULATION PROTEIN A HOMOLOG"/>
    <property type="match status" value="1"/>
</dbReference>
<feature type="domain" description="Response regulatory" evidence="2">
    <location>
        <begin position="4"/>
        <end position="117"/>
    </location>
</feature>
<comment type="caution">
    <text evidence="4">The sequence shown here is derived from an EMBL/GenBank/DDBJ whole genome shotgun (WGS) entry which is preliminary data.</text>
</comment>
<evidence type="ECO:0000313" key="5">
    <source>
        <dbReference type="Proteomes" id="UP000292884"/>
    </source>
</evidence>
<keyword evidence="5" id="KW-1185">Reference proteome</keyword>
<accession>A0A4V2MIT0</accession>
<feature type="domain" description="HTH LytTR-type" evidence="3">
    <location>
        <begin position="137"/>
        <end position="208"/>
    </location>
</feature>
<proteinExistence type="predicted"/>
<dbReference type="SMART" id="SM00448">
    <property type="entry name" value="REC"/>
    <property type="match status" value="1"/>
</dbReference>
<feature type="modified residue" description="4-aspartylphosphate" evidence="1">
    <location>
        <position position="56"/>
    </location>
</feature>
<dbReference type="RefSeq" id="WP_131552626.1">
    <property type="nucleotide sequence ID" value="NZ_SJSK01000002.1"/>
</dbReference>
<dbReference type="OrthoDB" id="9787344at2"/>
<reference evidence="4 5" key="1">
    <citation type="submission" date="2019-02" db="EMBL/GenBank/DDBJ databases">
        <title>Pedobacter sp. RP-1-13 sp. nov., isolated from Arctic soil.</title>
        <authorList>
            <person name="Dahal R.H."/>
        </authorList>
    </citation>
    <scope>NUCLEOTIDE SEQUENCE [LARGE SCALE GENOMIC DNA]</scope>
    <source>
        <strain evidence="4 5">RP-1-13</strain>
    </source>
</reference>
<dbReference type="SUPFAM" id="SSF52172">
    <property type="entry name" value="CheY-like"/>
    <property type="match status" value="1"/>
</dbReference>
<dbReference type="SMART" id="SM00850">
    <property type="entry name" value="LytTR"/>
    <property type="match status" value="1"/>
</dbReference>
<dbReference type="Proteomes" id="UP000292884">
    <property type="component" value="Unassembled WGS sequence"/>
</dbReference>
<dbReference type="InterPro" id="IPR011006">
    <property type="entry name" value="CheY-like_superfamily"/>
</dbReference>
<dbReference type="Gene3D" id="2.40.50.1020">
    <property type="entry name" value="LytTr DNA-binding domain"/>
    <property type="match status" value="1"/>
</dbReference>
<evidence type="ECO:0000256" key="1">
    <source>
        <dbReference type="PROSITE-ProRule" id="PRU00169"/>
    </source>
</evidence>
<evidence type="ECO:0000313" key="4">
    <source>
        <dbReference type="EMBL" id="TCC91686.1"/>
    </source>
</evidence>
<evidence type="ECO:0000259" key="3">
    <source>
        <dbReference type="PROSITE" id="PS50930"/>
    </source>
</evidence>